<proteinExistence type="predicted"/>
<reference evidence="1" key="1">
    <citation type="submission" date="2019-08" db="EMBL/GenBank/DDBJ databases">
        <authorList>
            <person name="Kucharzyk K."/>
            <person name="Murdoch R.W."/>
            <person name="Higgins S."/>
            <person name="Loffler F."/>
        </authorList>
    </citation>
    <scope>NUCLEOTIDE SEQUENCE</scope>
</reference>
<dbReference type="EMBL" id="VSSQ01046399">
    <property type="protein sequence ID" value="MPN00363.1"/>
    <property type="molecule type" value="Genomic_DNA"/>
</dbReference>
<gene>
    <name evidence="1" type="ORF">SDC9_147557</name>
</gene>
<comment type="caution">
    <text evidence="1">The sequence shown here is derived from an EMBL/GenBank/DDBJ whole genome shotgun (WGS) entry which is preliminary data.</text>
</comment>
<dbReference type="AlphaFoldDB" id="A0A645EIF1"/>
<evidence type="ECO:0000313" key="1">
    <source>
        <dbReference type="EMBL" id="MPN00363.1"/>
    </source>
</evidence>
<name>A0A645EIF1_9ZZZZ</name>
<protein>
    <submittedName>
        <fullName evidence="1">Uncharacterized protein</fullName>
    </submittedName>
</protein>
<accession>A0A645EIF1</accession>
<sequence>MPYAAAQIALIEVIRAHAHLHEPQKQPFHRLRIVIDPAQEHGLISKRDARIHERGAGARRLRREFVRVVEVCVDPDWVILAEHVGQLLRDAHWHHDRHARADTDDLHMLDCAKRSDDVLQLCRAHGQRVPTGDEHVPNLRMRADIGDRLLQLRLGNRLVLLADGSSACAVTAIHCALQRDEQQHPVGIAMHHVRHRAIRHFAQRVG</sequence>
<organism evidence="1">
    <name type="scientific">bioreactor metagenome</name>
    <dbReference type="NCBI Taxonomy" id="1076179"/>
    <lineage>
        <taxon>unclassified sequences</taxon>
        <taxon>metagenomes</taxon>
        <taxon>ecological metagenomes</taxon>
    </lineage>
</organism>